<keyword evidence="2" id="KW-1185">Reference proteome</keyword>
<reference evidence="1 2" key="1">
    <citation type="journal article" date="2019" name="Sci. Rep.">
        <title>Orb-weaving spider Araneus ventricosus genome elucidates the spidroin gene catalogue.</title>
        <authorList>
            <person name="Kono N."/>
            <person name="Nakamura H."/>
            <person name="Ohtoshi R."/>
            <person name="Moran D.A.P."/>
            <person name="Shinohara A."/>
            <person name="Yoshida Y."/>
            <person name="Fujiwara M."/>
            <person name="Mori M."/>
            <person name="Tomita M."/>
            <person name="Arakawa K."/>
        </authorList>
    </citation>
    <scope>NUCLEOTIDE SEQUENCE [LARGE SCALE GENOMIC DNA]</scope>
</reference>
<sequence length="153" mass="17554">MGNEGRGKPFYLSLTICEKIIDIMGNKVLKNILKETLEAKYFSLSVNSAPSQLIISHTDELTVVLRYVGVSDGDVAERFLTFNTYRKSQRIAIAKESNNRYYFKFFKETQYRHKKYDNQPYGNASNISGCYNGLQAHIMKINQLARCIPCVVH</sequence>
<evidence type="ECO:0000313" key="1">
    <source>
        <dbReference type="EMBL" id="GBO12931.1"/>
    </source>
</evidence>
<proteinExistence type="predicted"/>
<protein>
    <submittedName>
        <fullName evidence="1">Uncharacterized protein</fullName>
    </submittedName>
</protein>
<dbReference type="PANTHER" id="PTHR45749">
    <property type="match status" value="1"/>
</dbReference>
<dbReference type="OrthoDB" id="6435517at2759"/>
<evidence type="ECO:0000313" key="2">
    <source>
        <dbReference type="Proteomes" id="UP000499080"/>
    </source>
</evidence>
<accession>A0A4Y2ULC6</accession>
<dbReference type="AlphaFoldDB" id="A0A4Y2ULC6"/>
<gene>
    <name evidence="1" type="ORF">AVEN_96130_1</name>
</gene>
<name>A0A4Y2ULC6_ARAVE</name>
<dbReference type="PANTHER" id="PTHR45749:SF23">
    <property type="entry name" value="ZINC FINGER MYM-TYPE PROTEIN 1-LIKE"/>
    <property type="match status" value="1"/>
</dbReference>
<dbReference type="Proteomes" id="UP000499080">
    <property type="component" value="Unassembled WGS sequence"/>
</dbReference>
<dbReference type="EMBL" id="BGPR01037368">
    <property type="protein sequence ID" value="GBO12931.1"/>
    <property type="molecule type" value="Genomic_DNA"/>
</dbReference>
<organism evidence="1 2">
    <name type="scientific">Araneus ventricosus</name>
    <name type="common">Orbweaver spider</name>
    <name type="synonym">Epeira ventricosa</name>
    <dbReference type="NCBI Taxonomy" id="182803"/>
    <lineage>
        <taxon>Eukaryota</taxon>
        <taxon>Metazoa</taxon>
        <taxon>Ecdysozoa</taxon>
        <taxon>Arthropoda</taxon>
        <taxon>Chelicerata</taxon>
        <taxon>Arachnida</taxon>
        <taxon>Araneae</taxon>
        <taxon>Araneomorphae</taxon>
        <taxon>Entelegynae</taxon>
        <taxon>Araneoidea</taxon>
        <taxon>Araneidae</taxon>
        <taxon>Araneus</taxon>
    </lineage>
</organism>
<comment type="caution">
    <text evidence="1">The sequence shown here is derived from an EMBL/GenBank/DDBJ whole genome shotgun (WGS) entry which is preliminary data.</text>
</comment>